<reference evidence="3" key="1">
    <citation type="submission" date="2023-03" db="EMBL/GenBank/DDBJ databases">
        <authorList>
            <person name="Pearce D."/>
        </authorList>
    </citation>
    <scope>NUCLEOTIDE SEQUENCE</scope>
    <source>
        <strain evidence="3">Mc</strain>
    </source>
</reference>
<gene>
    <name evidence="3" type="ORF">MCNOR_0202</name>
</gene>
<feature type="domain" description="Urease accessory protein UreH-like transmembrane" evidence="2">
    <location>
        <begin position="15"/>
        <end position="224"/>
    </location>
</feature>
<keyword evidence="1" id="KW-1133">Transmembrane helix</keyword>
<dbReference type="EMBL" id="OX458332">
    <property type="protein sequence ID" value="CAI8726949.1"/>
    <property type="molecule type" value="Genomic_DNA"/>
</dbReference>
<feature type="transmembrane region" description="Helical" evidence="1">
    <location>
        <begin position="146"/>
        <end position="169"/>
    </location>
</feature>
<keyword evidence="1" id="KW-0472">Membrane</keyword>
<protein>
    <submittedName>
        <fullName evidence="3">DsbD_2 domain-containing protein</fullName>
    </submittedName>
</protein>
<feature type="transmembrane region" description="Helical" evidence="1">
    <location>
        <begin position="12"/>
        <end position="39"/>
    </location>
</feature>
<feature type="transmembrane region" description="Helical" evidence="1">
    <location>
        <begin position="51"/>
        <end position="73"/>
    </location>
</feature>
<name>A0AA35UWW2_METCP</name>
<feature type="transmembrane region" description="Helical" evidence="1">
    <location>
        <begin position="214"/>
        <end position="231"/>
    </location>
</feature>
<dbReference type="GeneID" id="88223388"/>
<organism evidence="3 4">
    <name type="scientific">Methylococcus capsulatus</name>
    <dbReference type="NCBI Taxonomy" id="414"/>
    <lineage>
        <taxon>Bacteria</taxon>
        <taxon>Pseudomonadati</taxon>
        <taxon>Pseudomonadota</taxon>
        <taxon>Gammaproteobacteria</taxon>
        <taxon>Methylococcales</taxon>
        <taxon>Methylococcaceae</taxon>
        <taxon>Methylococcus</taxon>
    </lineage>
</organism>
<dbReference type="RefSeq" id="WP_041360872.1">
    <property type="nucleotide sequence ID" value="NZ_CP079096.1"/>
</dbReference>
<evidence type="ECO:0000313" key="4">
    <source>
        <dbReference type="Proteomes" id="UP001158598"/>
    </source>
</evidence>
<evidence type="ECO:0000259" key="2">
    <source>
        <dbReference type="Pfam" id="PF13386"/>
    </source>
</evidence>
<feature type="transmembrane region" description="Helical" evidence="1">
    <location>
        <begin position="181"/>
        <end position="202"/>
    </location>
</feature>
<keyword evidence="1" id="KW-0812">Transmembrane</keyword>
<dbReference type="Proteomes" id="UP001158598">
    <property type="component" value="Chromosome"/>
</dbReference>
<accession>A0AA35UWW2</accession>
<proteinExistence type="predicted"/>
<sequence length="241" mass="26223">MHPIEQAFSTSYLVALLMGLFSALHCLSMCGSIIGSLTLSLRREIRDNKGLLMPFVLSYNMGRITSYAIGGLIAGLLEHVLSIPLGEGHGHRVLQILSALVMLGAGLHIGGWFPRFAYIEKGGALFWKRIEPYGRRLIPVETLPQAFFFGMVWGWLPCGLVYTALALAATTGDVVRSTFTMLSFGIGTLPAVVGVGIMTSLLVRLSRMQKFRQIAGITLIVLAVLAAFPGLNPLVLHHLEY</sequence>
<dbReference type="PANTHER" id="PTHR42208:SF1">
    <property type="entry name" value="HEAVY METAL TRANSPORTER"/>
    <property type="match status" value="1"/>
</dbReference>
<dbReference type="PANTHER" id="PTHR42208">
    <property type="entry name" value="HEAVY METAL TRANSPORTER-RELATED"/>
    <property type="match status" value="1"/>
</dbReference>
<dbReference type="Pfam" id="PF13386">
    <property type="entry name" value="DsbD_2"/>
    <property type="match status" value="1"/>
</dbReference>
<dbReference type="InterPro" id="IPR039447">
    <property type="entry name" value="UreH-like_TM_dom"/>
</dbReference>
<feature type="transmembrane region" description="Helical" evidence="1">
    <location>
        <begin position="93"/>
        <end position="113"/>
    </location>
</feature>
<evidence type="ECO:0000256" key="1">
    <source>
        <dbReference type="SAM" id="Phobius"/>
    </source>
</evidence>
<dbReference type="AlphaFoldDB" id="A0AA35UWW2"/>
<evidence type="ECO:0000313" key="3">
    <source>
        <dbReference type="EMBL" id="CAI8726949.1"/>
    </source>
</evidence>